<evidence type="ECO:0000259" key="4">
    <source>
        <dbReference type="Pfam" id="PF22725"/>
    </source>
</evidence>
<name>A0A7W7QDE2_9PSEU</name>
<reference evidence="5 6" key="1">
    <citation type="submission" date="2020-08" db="EMBL/GenBank/DDBJ databases">
        <title>Genomic Encyclopedia of Type Strains, Phase III (KMG-III): the genomes of soil and plant-associated and newly described type strains.</title>
        <authorList>
            <person name="Whitman W."/>
        </authorList>
    </citation>
    <scope>NUCLEOTIDE SEQUENCE [LARGE SCALE GENOMIC DNA]</scope>
    <source>
        <strain evidence="5 6">CECT 8960</strain>
    </source>
</reference>
<evidence type="ECO:0000313" key="5">
    <source>
        <dbReference type="EMBL" id="MBB4911557.1"/>
    </source>
</evidence>
<dbReference type="InterPro" id="IPR036291">
    <property type="entry name" value="NAD(P)-bd_dom_sf"/>
</dbReference>
<dbReference type="InterPro" id="IPR000683">
    <property type="entry name" value="Gfo/Idh/MocA-like_OxRdtase_N"/>
</dbReference>
<proteinExistence type="inferred from homology"/>
<accession>A0A7W7QDE2</accession>
<dbReference type="Pfam" id="PF01408">
    <property type="entry name" value="GFO_IDH_MocA"/>
    <property type="match status" value="1"/>
</dbReference>
<dbReference type="PANTHER" id="PTHR22604:SF105">
    <property type="entry name" value="TRANS-1,2-DIHYDROBENZENE-1,2-DIOL DEHYDROGENASE"/>
    <property type="match status" value="1"/>
</dbReference>
<evidence type="ECO:0000256" key="2">
    <source>
        <dbReference type="ARBA" id="ARBA00023002"/>
    </source>
</evidence>
<dbReference type="AlphaFoldDB" id="A0A7W7QDE2"/>
<sequence length="333" mass="35778">MNGPVRIGVLGCSAIARRRTLPVMRDADHIEVAAVASRSADKAREYAAGFGGEPCGYHELLARPDVDAVYIGLPNALHHEWARLALLAGKHVLCEKPLATDQSSAKDLEDLATTNRLVLRENFAFLNHPQHDEVKRLVADGRLGAVRTVAAAFGFPPLPATDIRYRAELGGGALLDAGVYPIRLAWHLLGDGLSVAGAVLRVDPALGVDVSGHALLTSPDGVFADLEFGFQHTYRSRYQIWGSAAALRLDHAFTPPPGHRGSLDIEEQDHGEQLVMPAAHQFRLSVERFADAVRTGWSARTEAPWLAGARETARLAEEIRAVAVTVPAQAGAA</sequence>
<dbReference type="SUPFAM" id="SSF55347">
    <property type="entry name" value="Glyceraldehyde-3-phosphate dehydrogenase-like, C-terminal domain"/>
    <property type="match status" value="1"/>
</dbReference>
<dbReference type="GO" id="GO:0016491">
    <property type="term" value="F:oxidoreductase activity"/>
    <property type="evidence" value="ECO:0007669"/>
    <property type="project" value="UniProtKB-KW"/>
</dbReference>
<dbReference type="RefSeq" id="WP_184815574.1">
    <property type="nucleotide sequence ID" value="NZ_JACHJQ010000010.1"/>
</dbReference>
<dbReference type="Gene3D" id="3.40.50.720">
    <property type="entry name" value="NAD(P)-binding Rossmann-like Domain"/>
    <property type="match status" value="1"/>
</dbReference>
<feature type="domain" description="GFO/IDH/MocA-like oxidoreductase" evidence="4">
    <location>
        <begin position="133"/>
        <end position="247"/>
    </location>
</feature>
<comment type="similarity">
    <text evidence="1">Belongs to the Gfo/Idh/MocA family.</text>
</comment>
<dbReference type="EMBL" id="JACHJQ010000010">
    <property type="protein sequence ID" value="MBB4911557.1"/>
    <property type="molecule type" value="Genomic_DNA"/>
</dbReference>
<evidence type="ECO:0000259" key="3">
    <source>
        <dbReference type="Pfam" id="PF01408"/>
    </source>
</evidence>
<dbReference type="PANTHER" id="PTHR22604">
    <property type="entry name" value="OXIDOREDUCTASES"/>
    <property type="match status" value="1"/>
</dbReference>
<protein>
    <submittedName>
        <fullName evidence="5">Putative dehydrogenase</fullName>
    </submittedName>
</protein>
<evidence type="ECO:0000313" key="6">
    <source>
        <dbReference type="Proteomes" id="UP000520767"/>
    </source>
</evidence>
<dbReference type="Pfam" id="PF22725">
    <property type="entry name" value="GFO_IDH_MocA_C3"/>
    <property type="match status" value="1"/>
</dbReference>
<feature type="domain" description="Gfo/Idh/MocA-like oxidoreductase N-terminal" evidence="3">
    <location>
        <begin position="5"/>
        <end position="122"/>
    </location>
</feature>
<dbReference type="InterPro" id="IPR050984">
    <property type="entry name" value="Gfo/Idh/MocA_domain"/>
</dbReference>
<dbReference type="SUPFAM" id="SSF51735">
    <property type="entry name" value="NAD(P)-binding Rossmann-fold domains"/>
    <property type="match status" value="1"/>
</dbReference>
<comment type="caution">
    <text evidence="5">The sequence shown here is derived from an EMBL/GenBank/DDBJ whole genome shotgun (WGS) entry which is preliminary data.</text>
</comment>
<keyword evidence="2" id="KW-0560">Oxidoreductase</keyword>
<dbReference type="Gene3D" id="3.30.360.10">
    <property type="entry name" value="Dihydrodipicolinate Reductase, domain 2"/>
    <property type="match status" value="1"/>
</dbReference>
<gene>
    <name evidence="5" type="ORF">FHR82_007827</name>
</gene>
<keyword evidence="6" id="KW-1185">Reference proteome</keyword>
<dbReference type="GO" id="GO:0000166">
    <property type="term" value="F:nucleotide binding"/>
    <property type="evidence" value="ECO:0007669"/>
    <property type="project" value="InterPro"/>
</dbReference>
<organism evidence="5 6">
    <name type="scientific">Actinophytocola algeriensis</name>
    <dbReference type="NCBI Taxonomy" id="1768010"/>
    <lineage>
        <taxon>Bacteria</taxon>
        <taxon>Bacillati</taxon>
        <taxon>Actinomycetota</taxon>
        <taxon>Actinomycetes</taxon>
        <taxon>Pseudonocardiales</taxon>
        <taxon>Pseudonocardiaceae</taxon>
    </lineage>
</organism>
<dbReference type="InterPro" id="IPR055170">
    <property type="entry name" value="GFO_IDH_MocA-like_dom"/>
</dbReference>
<dbReference type="Proteomes" id="UP000520767">
    <property type="component" value="Unassembled WGS sequence"/>
</dbReference>
<evidence type="ECO:0000256" key="1">
    <source>
        <dbReference type="ARBA" id="ARBA00010928"/>
    </source>
</evidence>